<gene>
    <name evidence="1" type="ORF">JYU34_007999</name>
</gene>
<dbReference type="EMBL" id="JAHIBW010000011">
    <property type="protein sequence ID" value="KAG7306626.1"/>
    <property type="molecule type" value="Genomic_DNA"/>
</dbReference>
<dbReference type="Proteomes" id="UP000823941">
    <property type="component" value="Chromosome 11"/>
</dbReference>
<proteinExistence type="predicted"/>
<reference evidence="1 2" key="1">
    <citation type="submission" date="2021-06" db="EMBL/GenBank/DDBJ databases">
        <title>A haploid diamondback moth (Plutella xylostella L.) genome assembly resolves 31 chromosomes and identifies a diamide resistance mutation.</title>
        <authorList>
            <person name="Ward C.M."/>
            <person name="Perry K.D."/>
            <person name="Baker G."/>
            <person name="Powis K."/>
            <person name="Heckel D.G."/>
            <person name="Baxter S.W."/>
        </authorList>
    </citation>
    <scope>NUCLEOTIDE SEQUENCE [LARGE SCALE GENOMIC DNA]</scope>
    <source>
        <strain evidence="1 2">LV</strain>
        <tissue evidence="1">Single pupa</tissue>
    </source>
</reference>
<evidence type="ECO:0000313" key="1">
    <source>
        <dbReference type="EMBL" id="KAG7306626.1"/>
    </source>
</evidence>
<name>A0ABQ7QNL8_PLUXY</name>
<organism evidence="1 2">
    <name type="scientific">Plutella xylostella</name>
    <name type="common">Diamondback moth</name>
    <name type="synonym">Plutella maculipennis</name>
    <dbReference type="NCBI Taxonomy" id="51655"/>
    <lineage>
        <taxon>Eukaryota</taxon>
        <taxon>Metazoa</taxon>
        <taxon>Ecdysozoa</taxon>
        <taxon>Arthropoda</taxon>
        <taxon>Hexapoda</taxon>
        <taxon>Insecta</taxon>
        <taxon>Pterygota</taxon>
        <taxon>Neoptera</taxon>
        <taxon>Endopterygota</taxon>
        <taxon>Lepidoptera</taxon>
        <taxon>Glossata</taxon>
        <taxon>Ditrysia</taxon>
        <taxon>Yponomeutoidea</taxon>
        <taxon>Plutellidae</taxon>
        <taxon>Plutella</taxon>
    </lineage>
</organism>
<comment type="caution">
    <text evidence="1">The sequence shown here is derived from an EMBL/GenBank/DDBJ whole genome shotgun (WGS) entry which is preliminary data.</text>
</comment>
<protein>
    <submittedName>
        <fullName evidence="1">Uncharacterized protein</fullName>
    </submittedName>
</protein>
<evidence type="ECO:0000313" key="2">
    <source>
        <dbReference type="Proteomes" id="UP000823941"/>
    </source>
</evidence>
<sequence length="105" mass="11772">MVQWLLTAMPTILGSIPARGRYLYLKIKTNTHTLYYVRLPCGVGRGALLHPPFRQCYVSPNVIGGGPIAILRAHPRPENKYLCLNKYLPQPGIEPWTFGSVVIVK</sequence>
<keyword evidence="2" id="KW-1185">Reference proteome</keyword>
<accession>A0ABQ7QNL8</accession>